<protein>
    <submittedName>
        <fullName evidence="6">Uncharacterized protein LOC104732656 isoform X1</fullName>
    </submittedName>
</protein>
<dbReference type="CDD" id="cd00519">
    <property type="entry name" value="Lipase_3"/>
    <property type="match status" value="1"/>
</dbReference>
<accession>A0ABM0V487</accession>
<dbReference type="PANTHER" id="PTHR46398:SF7">
    <property type="entry name" value="ALPHA_BETA-HYDROLASES SUPERFAMILY PROTEIN"/>
    <property type="match status" value="1"/>
</dbReference>
<dbReference type="Gene3D" id="3.40.50.1820">
    <property type="entry name" value="alpha/beta hydrolase"/>
    <property type="match status" value="1"/>
</dbReference>
<organism evidence="5 6">
    <name type="scientific">Camelina sativa</name>
    <name type="common">False flax</name>
    <name type="synonym">Myagrum sativum</name>
    <dbReference type="NCBI Taxonomy" id="90675"/>
    <lineage>
        <taxon>Eukaryota</taxon>
        <taxon>Viridiplantae</taxon>
        <taxon>Streptophyta</taxon>
        <taxon>Embryophyta</taxon>
        <taxon>Tracheophyta</taxon>
        <taxon>Spermatophyta</taxon>
        <taxon>Magnoliopsida</taxon>
        <taxon>eudicotyledons</taxon>
        <taxon>Gunneridae</taxon>
        <taxon>Pentapetalae</taxon>
        <taxon>rosids</taxon>
        <taxon>malvids</taxon>
        <taxon>Brassicales</taxon>
        <taxon>Brassicaceae</taxon>
        <taxon>Camelineae</taxon>
        <taxon>Camelina</taxon>
    </lineage>
</organism>
<feature type="domain" description="Fungal lipase-type" evidence="3">
    <location>
        <begin position="107"/>
        <end position="243"/>
    </location>
</feature>
<dbReference type="RefSeq" id="XP_010450526.1">
    <property type="nucleotide sequence ID" value="XM_010452224.2"/>
</dbReference>
<dbReference type="InterPro" id="IPR005592">
    <property type="entry name" value="Mono/diacylglycerol_lipase_N"/>
</dbReference>
<reference evidence="5" key="1">
    <citation type="journal article" date="2014" name="Nat. Commun.">
        <title>The emerging biofuel crop Camelina sativa retains a highly undifferentiated hexaploid genome structure.</title>
        <authorList>
            <person name="Kagale S."/>
            <person name="Koh C."/>
            <person name="Nixon J."/>
            <person name="Bollina V."/>
            <person name="Clarke W.E."/>
            <person name="Tuteja R."/>
            <person name="Spillane C."/>
            <person name="Robinson S.J."/>
            <person name="Links M.G."/>
            <person name="Clarke C."/>
            <person name="Higgins E.E."/>
            <person name="Huebert T."/>
            <person name="Sharpe A.G."/>
            <person name="Parkin I.A."/>
        </authorList>
    </citation>
    <scope>NUCLEOTIDE SEQUENCE [LARGE SCALE GENOMIC DNA]</scope>
    <source>
        <strain evidence="5">cv. DH55</strain>
    </source>
</reference>
<dbReference type="Pfam" id="PF01764">
    <property type="entry name" value="Lipase_3"/>
    <property type="match status" value="1"/>
</dbReference>
<feature type="domain" description="Mono-/di-acylglycerol lipase N-terminal" evidence="4">
    <location>
        <begin position="7"/>
        <end position="73"/>
    </location>
</feature>
<feature type="region of interest" description="Disordered" evidence="2">
    <location>
        <begin position="388"/>
        <end position="411"/>
    </location>
</feature>
<dbReference type="InterPro" id="IPR029058">
    <property type="entry name" value="AB_hydrolase_fold"/>
</dbReference>
<dbReference type="InterPro" id="IPR002921">
    <property type="entry name" value="Fungal_lipase-type"/>
</dbReference>
<evidence type="ECO:0000256" key="2">
    <source>
        <dbReference type="SAM" id="MobiDB-lite"/>
    </source>
</evidence>
<evidence type="ECO:0000259" key="3">
    <source>
        <dbReference type="Pfam" id="PF01764"/>
    </source>
</evidence>
<dbReference type="GeneID" id="104732656"/>
<sequence length="439" mass="49670">MSVACGLECVFCVGFSRWIWKRCTHVGSDDSATWTSATPEEFEPIPRISRVILAVYEPDLRNPKISPSLGSFDLNPDWVIKRVTHEKTQGRSPPYIIYVDHNHREIVLAIRGLNLAKESDYKILLDNKLGQKMLGGGFVHRGLLKSAAWVLNQESETLRRVWEENGKEYDLVFAGHSLGSGVAALMAVLVVNTPAMIGCVPRSKIRCFALAPARCMSLNLAVKYADVIFSVILQDDFLPRTATPLEDIFKSVFCLPCLLFLVCLRDTFIPEGRKLRDPRRLYAPGRIYHIVERKFCRCGRFPPEVRTAIPVDGRFEHIVLSSNATSDHAILWIEREAEKALQILREKSSETVVTVPPKEKRMERLNTLEKEHKDALERAVSLNIPHAVSTAEEEEECSNGEASAESKTKKKNWDEVVEKLFHRSNSGEFVFNDNVAPER</sequence>
<dbReference type="PANTHER" id="PTHR46398">
    <property type="entry name" value="ALPHA/BETA-HYDROLASES SUPERFAMILY PROTEIN"/>
    <property type="match status" value="1"/>
</dbReference>
<keyword evidence="5" id="KW-1185">Reference proteome</keyword>
<gene>
    <name evidence="6" type="primary">LOC104732656</name>
</gene>
<dbReference type="Proteomes" id="UP000694864">
    <property type="component" value="Chromosome 12"/>
</dbReference>
<reference evidence="6" key="2">
    <citation type="submission" date="2025-08" db="UniProtKB">
        <authorList>
            <consortium name="RefSeq"/>
        </authorList>
    </citation>
    <scope>IDENTIFICATION</scope>
    <source>
        <tissue evidence="6">Leaf</tissue>
    </source>
</reference>
<dbReference type="Pfam" id="PF03893">
    <property type="entry name" value="Lipase3_N"/>
    <property type="match status" value="1"/>
</dbReference>
<evidence type="ECO:0000256" key="1">
    <source>
        <dbReference type="ARBA" id="ARBA00022801"/>
    </source>
</evidence>
<evidence type="ECO:0000313" key="5">
    <source>
        <dbReference type="Proteomes" id="UP000694864"/>
    </source>
</evidence>
<evidence type="ECO:0000259" key="4">
    <source>
        <dbReference type="Pfam" id="PF03893"/>
    </source>
</evidence>
<proteinExistence type="predicted"/>
<name>A0ABM0V487_CAMSA</name>
<keyword evidence="1" id="KW-0378">Hydrolase</keyword>
<dbReference type="SUPFAM" id="SSF53474">
    <property type="entry name" value="alpha/beta-Hydrolases"/>
    <property type="match status" value="1"/>
</dbReference>
<evidence type="ECO:0000313" key="6">
    <source>
        <dbReference type="RefSeq" id="XP_010450526.1"/>
    </source>
</evidence>